<keyword evidence="1" id="KW-0472">Membrane</keyword>
<gene>
    <name evidence="2" type="ORF">J2S08_001846</name>
</gene>
<feature type="transmembrane region" description="Helical" evidence="1">
    <location>
        <begin position="29"/>
        <end position="53"/>
    </location>
</feature>
<accession>A0ABT9WTD1</accession>
<feature type="transmembrane region" description="Helical" evidence="1">
    <location>
        <begin position="222"/>
        <end position="240"/>
    </location>
</feature>
<organism evidence="2 3">
    <name type="scientific">Bacillus chungangensis</name>
    <dbReference type="NCBI Taxonomy" id="587633"/>
    <lineage>
        <taxon>Bacteria</taxon>
        <taxon>Bacillati</taxon>
        <taxon>Bacillota</taxon>
        <taxon>Bacilli</taxon>
        <taxon>Bacillales</taxon>
        <taxon>Bacillaceae</taxon>
        <taxon>Bacillus</taxon>
    </lineage>
</organism>
<protein>
    <recommendedName>
        <fullName evidence="4">MotA/TolQ/ExbB proton channel domain-containing protein</fullName>
    </recommendedName>
</protein>
<reference evidence="2 3" key="1">
    <citation type="submission" date="2023-07" db="EMBL/GenBank/DDBJ databases">
        <title>Genomic Encyclopedia of Type Strains, Phase IV (KMG-IV): sequencing the most valuable type-strain genomes for metagenomic binning, comparative biology and taxonomic classification.</title>
        <authorList>
            <person name="Goeker M."/>
        </authorList>
    </citation>
    <scope>NUCLEOTIDE SEQUENCE [LARGE SCALE GENOMIC DNA]</scope>
    <source>
        <strain evidence="2 3">DSM 23837</strain>
    </source>
</reference>
<keyword evidence="1" id="KW-0812">Transmembrane</keyword>
<sequence length="274" mass="31639">MEGKFCRFLQFIKQKLFDLFSWIKWKKKILLYLLKWAIVLGFILIIFWLIALYDATTDIAIALSASVIIIILTTDLLNLMWNINCYFENKRLSKPSSSIQNINLYRWSAGVGIDERFFYQILAETNLDDPIKNLNSIKKKIKKACSGNISNLKLLRIYIERNISNNIFEKFNKVSIGILIPVFTSTLNKATSSKTFISTIKNIINGSEGGVTSSHITTTINYTTNFFIMFIFLAFLWNVFTRNKRLLKLINEIIEISITEIEAKKNRSSSKNSV</sequence>
<evidence type="ECO:0000313" key="3">
    <source>
        <dbReference type="Proteomes" id="UP001223586"/>
    </source>
</evidence>
<keyword evidence="1" id="KW-1133">Transmembrane helix</keyword>
<comment type="caution">
    <text evidence="2">The sequence shown here is derived from an EMBL/GenBank/DDBJ whole genome shotgun (WGS) entry which is preliminary data.</text>
</comment>
<dbReference type="EMBL" id="JAUSTT010000009">
    <property type="protein sequence ID" value="MDQ0176010.1"/>
    <property type="molecule type" value="Genomic_DNA"/>
</dbReference>
<name>A0ABT9WTD1_9BACI</name>
<proteinExistence type="predicted"/>
<dbReference type="RefSeq" id="WP_307228811.1">
    <property type="nucleotide sequence ID" value="NZ_JAUSTT010000009.1"/>
</dbReference>
<feature type="transmembrane region" description="Helical" evidence="1">
    <location>
        <begin position="59"/>
        <end position="81"/>
    </location>
</feature>
<keyword evidence="3" id="KW-1185">Reference proteome</keyword>
<evidence type="ECO:0000313" key="2">
    <source>
        <dbReference type="EMBL" id="MDQ0176010.1"/>
    </source>
</evidence>
<evidence type="ECO:0008006" key="4">
    <source>
        <dbReference type="Google" id="ProtNLM"/>
    </source>
</evidence>
<evidence type="ECO:0000256" key="1">
    <source>
        <dbReference type="SAM" id="Phobius"/>
    </source>
</evidence>
<dbReference type="Proteomes" id="UP001223586">
    <property type="component" value="Unassembled WGS sequence"/>
</dbReference>